<protein>
    <submittedName>
        <fullName evidence="1">Uncharacterized protein</fullName>
    </submittedName>
</protein>
<sequence>MRNSAIRRINNAVRRLDMVLLKDVLNPPDGSDGAPFELCAVTRDDWKRYVRSELQEMGSCWMTWWDDRVFIVELPETLHESLVGDVREAIIEATGTRRTHLLDYGKQHFDYIPTFPDDINDLLGHLEPDSSFRGLPGAVLPPDFIWEEFNTLKVEIGVYRCWGDRIPQEGQRFLTLNETANAWRQCPGVEYVLSIRVDCSLAVREYRLDSIVDGEFEDPEMQHAPIETDTVVQFDSWRLLAIPHGANLPPGFNDSVQFNLFDVVNPIIQRQRRYLADHQAHAGQPPRRRQRRH</sequence>
<reference evidence="2" key="1">
    <citation type="submission" date="2017-03" db="EMBL/GenBank/DDBJ databases">
        <title>Phytopthora megakarya and P. palmivora, two closely related causual agents of cacao black pod achieved similar genome size and gene model numbers by different mechanisms.</title>
        <authorList>
            <person name="Ali S."/>
            <person name="Shao J."/>
            <person name="Larry D.J."/>
            <person name="Kronmiller B."/>
            <person name="Shen D."/>
            <person name="Strem M.D."/>
            <person name="Melnick R.L."/>
            <person name="Guiltinan M.J."/>
            <person name="Tyler B.M."/>
            <person name="Meinhardt L.W."/>
            <person name="Bailey B.A."/>
        </authorList>
    </citation>
    <scope>NUCLEOTIDE SEQUENCE [LARGE SCALE GENOMIC DNA]</scope>
    <source>
        <strain evidence="2">zdho120</strain>
    </source>
</reference>
<proteinExistence type="predicted"/>
<dbReference type="AlphaFoldDB" id="A0A225UUG7"/>
<accession>A0A225UUG7</accession>
<dbReference type="EMBL" id="NBNE01011492">
    <property type="protein sequence ID" value="OWY96547.1"/>
    <property type="molecule type" value="Genomic_DNA"/>
</dbReference>
<name>A0A225UUG7_9STRA</name>
<keyword evidence="2" id="KW-1185">Reference proteome</keyword>
<organism evidence="1 2">
    <name type="scientific">Phytophthora megakarya</name>
    <dbReference type="NCBI Taxonomy" id="4795"/>
    <lineage>
        <taxon>Eukaryota</taxon>
        <taxon>Sar</taxon>
        <taxon>Stramenopiles</taxon>
        <taxon>Oomycota</taxon>
        <taxon>Peronosporomycetes</taxon>
        <taxon>Peronosporales</taxon>
        <taxon>Peronosporaceae</taxon>
        <taxon>Phytophthora</taxon>
    </lineage>
</organism>
<evidence type="ECO:0000313" key="1">
    <source>
        <dbReference type="EMBL" id="OWY96547.1"/>
    </source>
</evidence>
<dbReference type="Proteomes" id="UP000198211">
    <property type="component" value="Unassembled WGS sequence"/>
</dbReference>
<gene>
    <name evidence="1" type="ORF">PHMEG_00033161</name>
</gene>
<comment type="caution">
    <text evidence="1">The sequence shown here is derived from an EMBL/GenBank/DDBJ whole genome shotgun (WGS) entry which is preliminary data.</text>
</comment>
<dbReference type="OrthoDB" id="69505at2759"/>
<evidence type="ECO:0000313" key="2">
    <source>
        <dbReference type="Proteomes" id="UP000198211"/>
    </source>
</evidence>